<accession>A0ABW2GIG5</accession>
<evidence type="ECO:0000313" key="3">
    <source>
        <dbReference type="Proteomes" id="UP001596413"/>
    </source>
</evidence>
<dbReference type="EMBL" id="JBHSZO010000026">
    <property type="protein sequence ID" value="MFC7219904.1"/>
    <property type="molecule type" value="Genomic_DNA"/>
</dbReference>
<proteinExistence type="predicted"/>
<dbReference type="RefSeq" id="WP_386416120.1">
    <property type="nucleotide sequence ID" value="NZ_JBHSZO010000026.1"/>
</dbReference>
<dbReference type="Pfam" id="PF13672">
    <property type="entry name" value="PP2C_2"/>
    <property type="match status" value="1"/>
</dbReference>
<evidence type="ECO:0000259" key="1">
    <source>
        <dbReference type="Pfam" id="PF13672"/>
    </source>
</evidence>
<organism evidence="2 3">
    <name type="scientific">Streptomyces polyrhachis</name>
    <dbReference type="NCBI Taxonomy" id="1282885"/>
    <lineage>
        <taxon>Bacteria</taxon>
        <taxon>Bacillati</taxon>
        <taxon>Actinomycetota</taxon>
        <taxon>Actinomycetes</taxon>
        <taxon>Kitasatosporales</taxon>
        <taxon>Streptomycetaceae</taxon>
        <taxon>Streptomyces</taxon>
    </lineage>
</organism>
<dbReference type="InterPro" id="IPR001932">
    <property type="entry name" value="PPM-type_phosphatase-like_dom"/>
</dbReference>
<comment type="caution">
    <text evidence="2">The sequence shown here is derived from an EMBL/GenBank/DDBJ whole genome shotgun (WGS) entry which is preliminary data.</text>
</comment>
<feature type="domain" description="PPM-type phosphatase" evidence="1">
    <location>
        <begin position="12"/>
        <end position="223"/>
    </location>
</feature>
<keyword evidence="3" id="KW-1185">Reference proteome</keyword>
<sequence>MRIDLVSEPGTAGRPNEDLAAAVVPAGGVGGAVLALDGVTPPRDGVTGCVHDVPWFTARLGGALQELLTARTGTLREALAEAVARTAARHGTGCDLRHVRTPQATVAMARWDAERVEYLVLSDAALLVERTDGEVAAVLDRRLAELPEAVRAQRAAVRALPAGSPEREAAGRAYGRAVEALRNAEGGFFTAAADPSVAARAVAGTLARPEVAALAALTDGVTRYTEVLRLGDWAQLSTALRKEGARAVVARIRAAEAADPDGAAYPRGKRHDDASAVFAEL</sequence>
<evidence type="ECO:0000313" key="2">
    <source>
        <dbReference type="EMBL" id="MFC7219904.1"/>
    </source>
</evidence>
<dbReference type="Proteomes" id="UP001596413">
    <property type="component" value="Unassembled WGS sequence"/>
</dbReference>
<gene>
    <name evidence="2" type="ORF">ACFQLX_17290</name>
</gene>
<reference evidence="3" key="1">
    <citation type="journal article" date="2019" name="Int. J. Syst. Evol. Microbiol.">
        <title>The Global Catalogue of Microorganisms (GCM) 10K type strain sequencing project: providing services to taxonomists for standard genome sequencing and annotation.</title>
        <authorList>
            <consortium name="The Broad Institute Genomics Platform"/>
            <consortium name="The Broad Institute Genome Sequencing Center for Infectious Disease"/>
            <person name="Wu L."/>
            <person name="Ma J."/>
        </authorList>
    </citation>
    <scope>NUCLEOTIDE SEQUENCE [LARGE SCALE GENOMIC DNA]</scope>
    <source>
        <strain evidence="3">CGMCC 1.13681</strain>
    </source>
</reference>
<name>A0ABW2GIG5_9ACTN</name>
<protein>
    <recommendedName>
        <fullName evidence="1">PPM-type phosphatase domain-containing protein</fullName>
    </recommendedName>
</protein>